<dbReference type="EMBL" id="JQBR01000004">
    <property type="protein sequence ID" value="KRN66676.1"/>
    <property type="molecule type" value="Genomic_DNA"/>
</dbReference>
<dbReference type="RefSeq" id="WP_057750342.1">
    <property type="nucleotide sequence ID" value="NZ_BJVH01000002.1"/>
</dbReference>
<dbReference type="PATRIC" id="fig|319652.3.peg.1282"/>
<evidence type="ECO:0000313" key="1">
    <source>
        <dbReference type="EMBL" id="KRN66676.1"/>
    </source>
</evidence>
<dbReference type="Proteomes" id="UP000051568">
    <property type="component" value="Unassembled WGS sequence"/>
</dbReference>
<evidence type="ECO:0000313" key="2">
    <source>
        <dbReference type="Proteomes" id="UP000051568"/>
    </source>
</evidence>
<organism evidence="1 2">
    <name type="scientific">Pediococcus cellicola</name>
    <dbReference type="NCBI Taxonomy" id="319652"/>
    <lineage>
        <taxon>Bacteria</taxon>
        <taxon>Bacillati</taxon>
        <taxon>Bacillota</taxon>
        <taxon>Bacilli</taxon>
        <taxon>Lactobacillales</taxon>
        <taxon>Lactobacillaceae</taxon>
        <taxon>Pediococcus</taxon>
    </lineage>
</organism>
<dbReference type="InterPro" id="IPR025659">
    <property type="entry name" value="Tubby-like_C"/>
</dbReference>
<comment type="caution">
    <text evidence="1">The sequence shown here is derived from an EMBL/GenBank/DDBJ whole genome shotgun (WGS) entry which is preliminary data.</text>
</comment>
<keyword evidence="2" id="KW-1185">Reference proteome</keyword>
<dbReference type="SUPFAM" id="SSF54518">
    <property type="entry name" value="Tubby C-terminal domain-like"/>
    <property type="match status" value="1"/>
</dbReference>
<protein>
    <submittedName>
        <fullName evidence="1">Uncharacterized protein</fullName>
    </submittedName>
</protein>
<proteinExistence type="predicted"/>
<name>A0A0R2IY08_9LACO</name>
<gene>
    <name evidence="1" type="ORF">IV80_GL001267</name>
</gene>
<dbReference type="STRING" id="319652.IV80_GL001267"/>
<dbReference type="OrthoDB" id="2248181at2"/>
<sequence length="194" mass="21865">MRKLYVRHQDASNKGATVVRDDHNNACYLLVGKWGIRHDALSVYAIDGHLLAEIKQTSVGIFPKFDIFFNGQKVGSISKTCGFVHEFMYVKTLKWFITGNLRTGRHHVYNGGQSIMTVTPVNLNGALYNELSINRQSTEPVCICVAAILDHWFRGSSKSGLKKRTSIPGWRLSNGETSFNNIHEKKPNKNKLTE</sequence>
<dbReference type="AlphaFoldDB" id="A0A0R2IY08"/>
<accession>A0A0R2IY08</accession>
<reference evidence="1 2" key="1">
    <citation type="journal article" date="2015" name="Genome Announc.">
        <title>Expanding the biotechnology potential of lactobacilli through comparative genomics of 213 strains and associated genera.</title>
        <authorList>
            <person name="Sun Z."/>
            <person name="Harris H.M."/>
            <person name="McCann A."/>
            <person name="Guo C."/>
            <person name="Argimon S."/>
            <person name="Zhang W."/>
            <person name="Yang X."/>
            <person name="Jeffery I.B."/>
            <person name="Cooney J.C."/>
            <person name="Kagawa T.F."/>
            <person name="Liu W."/>
            <person name="Song Y."/>
            <person name="Salvetti E."/>
            <person name="Wrobel A."/>
            <person name="Rasinkangas P."/>
            <person name="Parkhill J."/>
            <person name="Rea M.C."/>
            <person name="O'Sullivan O."/>
            <person name="Ritari J."/>
            <person name="Douillard F.P."/>
            <person name="Paul Ross R."/>
            <person name="Yang R."/>
            <person name="Briner A.E."/>
            <person name="Felis G.E."/>
            <person name="de Vos W.M."/>
            <person name="Barrangou R."/>
            <person name="Klaenhammer T.R."/>
            <person name="Caufield P.W."/>
            <person name="Cui Y."/>
            <person name="Zhang H."/>
            <person name="O'Toole P.W."/>
        </authorList>
    </citation>
    <scope>NUCLEOTIDE SEQUENCE [LARGE SCALE GENOMIC DNA]</scope>
    <source>
        <strain evidence="1 2">DSM 17757</strain>
    </source>
</reference>